<dbReference type="PANTHER" id="PTHR43405">
    <property type="entry name" value="GLYCOSYL HYDROLASE DIGH"/>
    <property type="match status" value="1"/>
</dbReference>
<dbReference type="SUPFAM" id="SSF51445">
    <property type="entry name" value="(Trans)glycosidases"/>
    <property type="match status" value="1"/>
</dbReference>
<dbReference type="RefSeq" id="WP_068836501.1">
    <property type="nucleotide sequence ID" value="NZ_BMXC01000001.1"/>
</dbReference>
<reference evidence="5" key="1">
    <citation type="submission" date="2016-10" db="EMBL/GenBank/DDBJ databases">
        <authorList>
            <person name="Varghese N."/>
        </authorList>
    </citation>
    <scope>NUCLEOTIDE SEQUENCE [LARGE SCALE GENOMIC DNA]</scope>
    <source>
        <strain evidence="5">DSM 18820</strain>
    </source>
</reference>
<dbReference type="InterPro" id="IPR013783">
    <property type="entry name" value="Ig-like_fold"/>
</dbReference>
<dbReference type="InterPro" id="IPR003790">
    <property type="entry name" value="GHL10"/>
</dbReference>
<dbReference type="Gene3D" id="3.20.20.80">
    <property type="entry name" value="Glycosidases"/>
    <property type="match status" value="1"/>
</dbReference>
<proteinExistence type="predicted"/>
<evidence type="ECO:0000313" key="5">
    <source>
        <dbReference type="Proteomes" id="UP000182491"/>
    </source>
</evidence>
<sequence length="524" mass="60480">MFTVLKKTFVLNVLCLLVIAAAAHAQSLAPKREFRAVWVASVANIDWPSQKGLSPVTQQKEFTFLADAHQKNGMNALIVQIRPAADAFYRSKLEPWSEWLTGLQGKEVNPPYDPLDFMLQQTHERGMEFHAWFNPYRATFDTKAVTAPDHITKRRPEWFVKYDGKLLFNPGIPEVRTYITSIIMDVVRRYDIDGVHFDDYFYPYPIANTPFPDDSTFLKHSNGFSNKQDWRRNNVDLLIKGISDSIQAVKPYLKFGISPFGVWKNKDEDVAGSATRAGAPTYSTLYADTRKWMQLGWIDYLVPQVYWHIGHKAADYKTIVEWWGLNSFNRHLYIGHGAYKIGTDNNAAWQDPNEIPRQLRLNRSLPTVGGSVFFSSKSIMKNTQNVQDSLRVYYRHPALVPVMEWKKAKAPAATTIVKAQQTTKGVHLQWRQIPDARYYVIYRFEKNTFCELPIWHKEYWEPFQAELNNPARIVGRVFGNNTHFLDRTALEDGKYTYVITTLDRLQNESAPSAGVTVKYKNYNL</sequence>
<evidence type="ECO:0000313" key="4">
    <source>
        <dbReference type="EMBL" id="SFU50486.1"/>
    </source>
</evidence>
<keyword evidence="4" id="KW-0449">Lipoprotein</keyword>
<dbReference type="AlphaFoldDB" id="A0A1I7GQH1"/>
<dbReference type="PANTHER" id="PTHR43405:SF1">
    <property type="entry name" value="GLYCOSYL HYDROLASE DIGH"/>
    <property type="match status" value="1"/>
</dbReference>
<feature type="signal peptide" evidence="2">
    <location>
        <begin position="1"/>
        <end position="25"/>
    </location>
</feature>
<dbReference type="InterPro" id="IPR017853">
    <property type="entry name" value="GH"/>
</dbReference>
<dbReference type="Proteomes" id="UP000182491">
    <property type="component" value="Unassembled WGS sequence"/>
</dbReference>
<evidence type="ECO:0000256" key="2">
    <source>
        <dbReference type="SAM" id="SignalP"/>
    </source>
</evidence>
<keyword evidence="5" id="KW-1185">Reference proteome</keyword>
<dbReference type="STRING" id="388950.GCA_001611675_00274"/>
<dbReference type="Gene3D" id="2.60.40.10">
    <property type="entry name" value="Immunoglobulins"/>
    <property type="match status" value="1"/>
</dbReference>
<dbReference type="InterPro" id="IPR052177">
    <property type="entry name" value="Divisome_Glycosyl_Hydrolase"/>
</dbReference>
<feature type="chain" id="PRO_5010235262" evidence="2">
    <location>
        <begin position="26"/>
        <end position="524"/>
    </location>
</feature>
<protein>
    <submittedName>
        <fullName evidence="4">Uncharacterized lipoprotein YddW, UPF0748 family</fullName>
    </submittedName>
</protein>
<organism evidence="4 5">
    <name type="scientific">Pontibacter akesuensis</name>
    <dbReference type="NCBI Taxonomy" id="388950"/>
    <lineage>
        <taxon>Bacteria</taxon>
        <taxon>Pseudomonadati</taxon>
        <taxon>Bacteroidota</taxon>
        <taxon>Cytophagia</taxon>
        <taxon>Cytophagales</taxon>
        <taxon>Hymenobacteraceae</taxon>
        <taxon>Pontibacter</taxon>
    </lineage>
</organism>
<dbReference type="EMBL" id="FPCA01000001">
    <property type="protein sequence ID" value="SFU50486.1"/>
    <property type="molecule type" value="Genomic_DNA"/>
</dbReference>
<feature type="domain" description="Glycosyl hydrolase-like 10" evidence="3">
    <location>
        <begin position="33"/>
        <end position="349"/>
    </location>
</feature>
<evidence type="ECO:0000259" key="3">
    <source>
        <dbReference type="Pfam" id="PF02638"/>
    </source>
</evidence>
<dbReference type="Pfam" id="PF02638">
    <property type="entry name" value="GHL10"/>
    <property type="match status" value="1"/>
</dbReference>
<dbReference type="OrthoDB" id="9773203at2"/>
<accession>A0A1I7GQH1</accession>
<name>A0A1I7GQH1_9BACT</name>
<evidence type="ECO:0000256" key="1">
    <source>
        <dbReference type="ARBA" id="ARBA00022729"/>
    </source>
</evidence>
<keyword evidence="1 2" id="KW-0732">Signal</keyword>
<gene>
    <name evidence="4" type="ORF">SAMN04487941_1179</name>
</gene>